<feature type="region of interest" description="Disordered" evidence="1">
    <location>
        <begin position="74"/>
        <end position="94"/>
    </location>
</feature>
<evidence type="ECO:0000313" key="3">
    <source>
        <dbReference type="EMBL" id="CAK1555813.1"/>
    </source>
</evidence>
<evidence type="ECO:0000256" key="2">
    <source>
        <dbReference type="SAM" id="Phobius"/>
    </source>
</evidence>
<comment type="caution">
    <text evidence="3">The sequence shown here is derived from an EMBL/GenBank/DDBJ whole genome shotgun (WGS) entry which is preliminary data.</text>
</comment>
<keyword evidence="2" id="KW-1133">Transmembrane helix</keyword>
<accession>A0AAV1K2T7</accession>
<feature type="transmembrane region" description="Helical" evidence="2">
    <location>
        <begin position="109"/>
        <end position="133"/>
    </location>
</feature>
<proteinExistence type="predicted"/>
<dbReference type="Proteomes" id="UP001497472">
    <property type="component" value="Unassembled WGS sequence"/>
</dbReference>
<name>A0AAV1K2T7_9NEOP</name>
<dbReference type="AlphaFoldDB" id="A0AAV1K2T7"/>
<evidence type="ECO:0000256" key="1">
    <source>
        <dbReference type="SAM" id="MobiDB-lite"/>
    </source>
</evidence>
<keyword evidence="2" id="KW-0472">Membrane</keyword>
<gene>
    <name evidence="3" type="ORF">LNINA_LOCUS14600</name>
</gene>
<sequence length="162" mass="17700">MLNLSPSSYRNVEVDRNGNVIKVYASRPWWDIYDPNVGKERKDDPDNFGFEAYNSEVGNDYFGNLEEDPVTALQGPDLEPALEPSANPRYEQAPTSPGTLANVVNLREAVLVALGGASAAVVLLLVMAGVFCARRRKNSPSPVPSPPILVYPPHDITTPCYL</sequence>
<reference evidence="3 4" key="1">
    <citation type="submission" date="2023-11" db="EMBL/GenBank/DDBJ databases">
        <authorList>
            <person name="Okamura Y."/>
        </authorList>
    </citation>
    <scope>NUCLEOTIDE SEQUENCE [LARGE SCALE GENOMIC DNA]</scope>
</reference>
<dbReference type="EMBL" id="CAVLEF010000280">
    <property type="protein sequence ID" value="CAK1555813.1"/>
    <property type="molecule type" value="Genomic_DNA"/>
</dbReference>
<evidence type="ECO:0000313" key="4">
    <source>
        <dbReference type="Proteomes" id="UP001497472"/>
    </source>
</evidence>
<keyword evidence="4" id="KW-1185">Reference proteome</keyword>
<keyword evidence="2" id="KW-0812">Transmembrane</keyword>
<organism evidence="3 4">
    <name type="scientific">Leptosia nina</name>
    <dbReference type="NCBI Taxonomy" id="320188"/>
    <lineage>
        <taxon>Eukaryota</taxon>
        <taxon>Metazoa</taxon>
        <taxon>Ecdysozoa</taxon>
        <taxon>Arthropoda</taxon>
        <taxon>Hexapoda</taxon>
        <taxon>Insecta</taxon>
        <taxon>Pterygota</taxon>
        <taxon>Neoptera</taxon>
        <taxon>Endopterygota</taxon>
        <taxon>Lepidoptera</taxon>
        <taxon>Glossata</taxon>
        <taxon>Ditrysia</taxon>
        <taxon>Papilionoidea</taxon>
        <taxon>Pieridae</taxon>
        <taxon>Pierinae</taxon>
        <taxon>Leptosia</taxon>
    </lineage>
</organism>
<protein>
    <submittedName>
        <fullName evidence="3">Uncharacterized protein</fullName>
    </submittedName>
</protein>